<keyword evidence="2" id="KW-1185">Reference proteome</keyword>
<protein>
    <submittedName>
        <fullName evidence="1">Uncharacterized protein</fullName>
    </submittedName>
</protein>
<name>A0ABS7NM64_9RHOB</name>
<dbReference type="Proteomes" id="UP000766629">
    <property type="component" value="Unassembled WGS sequence"/>
</dbReference>
<comment type="caution">
    <text evidence="1">The sequence shown here is derived from an EMBL/GenBank/DDBJ whole genome shotgun (WGS) entry which is preliminary data.</text>
</comment>
<evidence type="ECO:0000313" key="1">
    <source>
        <dbReference type="EMBL" id="MBY6142001.1"/>
    </source>
</evidence>
<gene>
    <name evidence="1" type="ORF">KUV26_21415</name>
</gene>
<dbReference type="EMBL" id="JAHVJA010000016">
    <property type="protein sequence ID" value="MBY6142001.1"/>
    <property type="molecule type" value="Genomic_DNA"/>
</dbReference>
<reference evidence="1 2" key="1">
    <citation type="submission" date="2021-06" db="EMBL/GenBank/DDBJ databases">
        <title>50 bacteria genomes isolated from Dapeng, Shenzhen, China.</title>
        <authorList>
            <person name="Zheng W."/>
            <person name="Yu S."/>
            <person name="Huang Y."/>
        </authorList>
    </citation>
    <scope>NUCLEOTIDE SEQUENCE [LARGE SCALE GENOMIC DNA]</scope>
    <source>
        <strain evidence="1 2">DP1N14-2</strain>
    </source>
</reference>
<sequence>MVISDEDSARAWLKTQPHPALVAFSARAALRVLPRLGDESKNEILKLLWRVFRSMIISTVAAAEVLDKEEDFLNSAFYSTAADTWSAFADAVFSAHYSTLGEGNPEIAAGVLSSSVLLRAAGYDDDADAETVDWSELAYRQANSDAKFLENNHPAQLFDQPLWSRVPMPLALANSYDKLTAYHSSKSEDWGDFLAFFLEWYSGLVDGQPLPWELQRRVALIDQAIWETGHEAIAKEIEKIRAKFNLEKRVEELEAELRRASLNRHGIGGNMPPELLHDAPVAQELGIVRQPVQDLKVEIAKDHPDPKRLQEIIEALATALNKGFAWCLRKGDLIVDTTIKWAIPTMGTGYLALNPEKLEAVIEAVKKLLGVL</sequence>
<accession>A0ABS7NM64</accession>
<evidence type="ECO:0000313" key="2">
    <source>
        <dbReference type="Proteomes" id="UP000766629"/>
    </source>
</evidence>
<proteinExistence type="predicted"/>
<organism evidence="1 2">
    <name type="scientific">Leisingera daeponensis</name>
    <dbReference type="NCBI Taxonomy" id="405746"/>
    <lineage>
        <taxon>Bacteria</taxon>
        <taxon>Pseudomonadati</taxon>
        <taxon>Pseudomonadota</taxon>
        <taxon>Alphaproteobacteria</taxon>
        <taxon>Rhodobacterales</taxon>
        <taxon>Roseobacteraceae</taxon>
        <taxon>Leisingera</taxon>
    </lineage>
</organism>
<dbReference type="RefSeq" id="WP_222509926.1">
    <property type="nucleotide sequence ID" value="NZ_JAHVJA010000016.1"/>
</dbReference>